<keyword evidence="3" id="KW-1185">Reference proteome</keyword>
<sequence length="213" mass="23945">MEKPLQNLFTLQHVPSVLFSELPPDTELPEDEDEDIETHYKGHRWEGEMSDSDSEEGEHKQEQQQLMKLHSPGLIFSYLSSVLLLCFLLLPFPTSYFELVISGFQMLYMKYGDLRYLAHNVSYLKSEDEDSEKEVVKTTEASKGIGIEMYFTQVVEVETRESSADTNIIDLGGSLVAARDQQPSSSPLLVTPAAFVSRHSPHTTSPALQSTVA</sequence>
<dbReference type="Proteomes" id="UP001497512">
    <property type="component" value="Chromosome 12"/>
</dbReference>
<keyword evidence="1" id="KW-0812">Transmembrane</keyword>
<evidence type="ECO:0000313" key="2">
    <source>
        <dbReference type="EMBL" id="CAK9198945.1"/>
    </source>
</evidence>
<name>A0ABP0TKI5_9BRYO</name>
<gene>
    <name evidence="2" type="ORF">CSSPTR1EN2_LOCUS4690</name>
</gene>
<reference evidence="2" key="1">
    <citation type="submission" date="2024-02" db="EMBL/GenBank/DDBJ databases">
        <authorList>
            <consortium name="ELIXIR-Norway"/>
            <consortium name="Elixir Norway"/>
        </authorList>
    </citation>
    <scope>NUCLEOTIDE SEQUENCE</scope>
</reference>
<keyword evidence="1" id="KW-0472">Membrane</keyword>
<protein>
    <submittedName>
        <fullName evidence="2">Uncharacterized protein</fullName>
    </submittedName>
</protein>
<dbReference type="EMBL" id="OZ019904">
    <property type="protein sequence ID" value="CAK9198945.1"/>
    <property type="molecule type" value="Genomic_DNA"/>
</dbReference>
<evidence type="ECO:0000256" key="1">
    <source>
        <dbReference type="SAM" id="Phobius"/>
    </source>
</evidence>
<organism evidence="2 3">
    <name type="scientific">Sphagnum troendelagicum</name>
    <dbReference type="NCBI Taxonomy" id="128251"/>
    <lineage>
        <taxon>Eukaryota</taxon>
        <taxon>Viridiplantae</taxon>
        <taxon>Streptophyta</taxon>
        <taxon>Embryophyta</taxon>
        <taxon>Bryophyta</taxon>
        <taxon>Sphagnophytina</taxon>
        <taxon>Sphagnopsida</taxon>
        <taxon>Sphagnales</taxon>
        <taxon>Sphagnaceae</taxon>
        <taxon>Sphagnum</taxon>
    </lineage>
</organism>
<proteinExistence type="predicted"/>
<keyword evidence="1" id="KW-1133">Transmembrane helix</keyword>
<accession>A0ABP0TKI5</accession>
<evidence type="ECO:0000313" key="3">
    <source>
        <dbReference type="Proteomes" id="UP001497512"/>
    </source>
</evidence>
<feature type="transmembrane region" description="Helical" evidence="1">
    <location>
        <begin position="75"/>
        <end position="101"/>
    </location>
</feature>